<dbReference type="Proteomes" id="UP000652760">
    <property type="component" value="Unassembled WGS sequence"/>
</dbReference>
<evidence type="ECO:0000313" key="2">
    <source>
        <dbReference type="Proteomes" id="UP000652760"/>
    </source>
</evidence>
<protein>
    <submittedName>
        <fullName evidence="1">Uncharacterized protein</fullName>
    </submittedName>
</protein>
<organism evidence="1 2">
    <name type="scientific">Azospirillum endophyticum</name>
    <dbReference type="NCBI Taxonomy" id="2800326"/>
    <lineage>
        <taxon>Bacteria</taxon>
        <taxon>Pseudomonadati</taxon>
        <taxon>Pseudomonadota</taxon>
        <taxon>Alphaproteobacteria</taxon>
        <taxon>Rhodospirillales</taxon>
        <taxon>Azospirillaceae</taxon>
        <taxon>Azospirillum</taxon>
    </lineage>
</organism>
<gene>
    <name evidence="1" type="ORF">JHL17_08365</name>
</gene>
<comment type="caution">
    <text evidence="1">The sequence shown here is derived from an EMBL/GenBank/DDBJ whole genome shotgun (WGS) entry which is preliminary data.</text>
</comment>
<proteinExistence type="predicted"/>
<dbReference type="RefSeq" id="WP_200191951.1">
    <property type="nucleotide sequence ID" value="NZ_JAENHM010000025.1"/>
</dbReference>
<sequence length="48" mass="5001">MQSARFRAFGIAEPSLLGESSSQSSIATSAIDKRKIIAAQGSQETSEG</sequence>
<dbReference type="EMBL" id="JAENHM010000025">
    <property type="protein sequence ID" value="MBK1837427.1"/>
    <property type="molecule type" value="Genomic_DNA"/>
</dbReference>
<keyword evidence="2" id="KW-1185">Reference proteome</keyword>
<name>A0ABS1F1Z7_9PROT</name>
<reference evidence="2" key="1">
    <citation type="submission" date="2021-01" db="EMBL/GenBank/DDBJ databases">
        <title>Genome public.</title>
        <authorList>
            <person name="Liu C."/>
            <person name="Sun Q."/>
        </authorList>
    </citation>
    <scope>NUCLEOTIDE SEQUENCE [LARGE SCALE GENOMIC DNA]</scope>
    <source>
        <strain evidence="2">YIM B02556</strain>
    </source>
</reference>
<accession>A0ABS1F1Z7</accession>
<evidence type="ECO:0000313" key="1">
    <source>
        <dbReference type="EMBL" id="MBK1837427.1"/>
    </source>
</evidence>